<gene>
    <name evidence="1" type="ORF">LCGC14_1290840</name>
</gene>
<organism evidence="1">
    <name type="scientific">marine sediment metagenome</name>
    <dbReference type="NCBI Taxonomy" id="412755"/>
    <lineage>
        <taxon>unclassified sequences</taxon>
        <taxon>metagenomes</taxon>
        <taxon>ecological metagenomes</taxon>
    </lineage>
</organism>
<dbReference type="AlphaFoldDB" id="A0A0F9KSN2"/>
<comment type="caution">
    <text evidence="1">The sequence shown here is derived from an EMBL/GenBank/DDBJ whole genome shotgun (WGS) entry which is preliminary data.</text>
</comment>
<dbReference type="EMBL" id="LAZR01007439">
    <property type="protein sequence ID" value="KKM85264.1"/>
    <property type="molecule type" value="Genomic_DNA"/>
</dbReference>
<protein>
    <submittedName>
        <fullName evidence="1">Uncharacterized protein</fullName>
    </submittedName>
</protein>
<name>A0A0F9KSN2_9ZZZZ</name>
<reference evidence="1" key="1">
    <citation type="journal article" date="2015" name="Nature">
        <title>Complex archaea that bridge the gap between prokaryotes and eukaryotes.</title>
        <authorList>
            <person name="Spang A."/>
            <person name="Saw J.H."/>
            <person name="Jorgensen S.L."/>
            <person name="Zaremba-Niedzwiedzka K."/>
            <person name="Martijn J."/>
            <person name="Lind A.E."/>
            <person name="van Eijk R."/>
            <person name="Schleper C."/>
            <person name="Guy L."/>
            <person name="Ettema T.J."/>
        </authorList>
    </citation>
    <scope>NUCLEOTIDE SEQUENCE</scope>
</reference>
<evidence type="ECO:0000313" key="1">
    <source>
        <dbReference type="EMBL" id="KKM85264.1"/>
    </source>
</evidence>
<proteinExistence type="predicted"/>
<accession>A0A0F9KSN2</accession>
<sequence length="106" mass="11822">MPFIIATSSYPSHKQDEVVKKYIKLIPKYPPDESLGELIAQPVSTGPNGITVLSIYRVKEGKLDAAFIRTGTQLYEYKDIEGYEYEVKVWLTFPEAAAIAGIPSPE</sequence>